<dbReference type="STRING" id="1492898.SY85_13610"/>
<dbReference type="PANTHER" id="PTHR34389:SF2">
    <property type="entry name" value="L-RHAMNOSE MUTAROTASE"/>
    <property type="match status" value="1"/>
</dbReference>
<dbReference type="InterPro" id="IPR011008">
    <property type="entry name" value="Dimeric_a/b-barrel"/>
</dbReference>
<dbReference type="Proteomes" id="UP000077177">
    <property type="component" value="Chromosome"/>
</dbReference>
<accession>A0A172U2N3</accession>
<protein>
    <recommendedName>
        <fullName evidence="3">L-rhamnose 1-epimerase</fullName>
    </recommendedName>
</protein>
<sequence>MITGVKPEKLDYYKQLHAKPWPQVISKIKECNIQNYSIYLQKLDEQYFLFSYFEYTGNDFQKDMSKMAADTVTQRWWRETDPCQLPLKEALEKHKIWTEMDELFHAD</sequence>
<evidence type="ECO:0000313" key="2">
    <source>
        <dbReference type="Proteomes" id="UP000077177"/>
    </source>
</evidence>
<reference evidence="1 2" key="2">
    <citation type="journal article" date="2016" name="Int. J. Syst. Evol. Microbiol.">
        <title>Flavisolibacter tropicus sp. nov., isolated from tropical soil.</title>
        <authorList>
            <person name="Lee J.J."/>
            <person name="Kang M.S."/>
            <person name="Kim G.S."/>
            <person name="Lee C.S."/>
            <person name="Lim S."/>
            <person name="Lee J."/>
            <person name="Roh S.H."/>
            <person name="Kang H."/>
            <person name="Ha J.M."/>
            <person name="Bae S."/>
            <person name="Jung H.Y."/>
            <person name="Kim M.K."/>
        </authorList>
    </citation>
    <scope>NUCLEOTIDE SEQUENCE [LARGE SCALE GENOMIC DNA]</scope>
    <source>
        <strain evidence="1 2">LCS9</strain>
    </source>
</reference>
<organism evidence="1 2">
    <name type="scientific">Flavisolibacter tropicus</name>
    <dbReference type="NCBI Taxonomy" id="1492898"/>
    <lineage>
        <taxon>Bacteria</taxon>
        <taxon>Pseudomonadati</taxon>
        <taxon>Bacteroidota</taxon>
        <taxon>Chitinophagia</taxon>
        <taxon>Chitinophagales</taxon>
        <taxon>Chitinophagaceae</taxon>
        <taxon>Flavisolibacter</taxon>
    </lineage>
</organism>
<dbReference type="PANTHER" id="PTHR34389">
    <property type="entry name" value="L-RHAMNOSE MUTAROTASE"/>
    <property type="match status" value="1"/>
</dbReference>
<dbReference type="InterPro" id="IPR008000">
    <property type="entry name" value="Rham/fucose_mutarotase"/>
</dbReference>
<dbReference type="Gene3D" id="3.30.70.100">
    <property type="match status" value="1"/>
</dbReference>
<dbReference type="GO" id="GO:0016857">
    <property type="term" value="F:racemase and epimerase activity, acting on carbohydrates and derivatives"/>
    <property type="evidence" value="ECO:0007669"/>
    <property type="project" value="InterPro"/>
</dbReference>
<keyword evidence="2" id="KW-1185">Reference proteome</keyword>
<dbReference type="AlphaFoldDB" id="A0A172U2N3"/>
<dbReference type="SUPFAM" id="SSF54909">
    <property type="entry name" value="Dimeric alpha+beta barrel"/>
    <property type="match status" value="1"/>
</dbReference>
<proteinExistence type="predicted"/>
<dbReference type="PATRIC" id="fig|1492898.3.peg.2938"/>
<evidence type="ECO:0008006" key="3">
    <source>
        <dbReference type="Google" id="ProtNLM"/>
    </source>
</evidence>
<gene>
    <name evidence="1" type="ORF">SY85_13610</name>
</gene>
<dbReference type="KEGG" id="fla:SY85_13610"/>
<dbReference type="Pfam" id="PF05336">
    <property type="entry name" value="rhaM"/>
    <property type="match status" value="1"/>
</dbReference>
<reference evidence="2" key="1">
    <citation type="submission" date="2015-01" db="EMBL/GenBank/DDBJ databases">
        <title>Flavisolibacter sp./LCS9/ whole genome sequencing.</title>
        <authorList>
            <person name="Kim M.K."/>
            <person name="Srinivasan S."/>
            <person name="Lee J.-J."/>
        </authorList>
    </citation>
    <scope>NUCLEOTIDE SEQUENCE [LARGE SCALE GENOMIC DNA]</scope>
    <source>
        <strain evidence="2">LCS9</strain>
    </source>
</reference>
<name>A0A172U2N3_9BACT</name>
<evidence type="ECO:0000313" key="1">
    <source>
        <dbReference type="EMBL" id="ANE53482.1"/>
    </source>
</evidence>
<dbReference type="EMBL" id="CP011390">
    <property type="protein sequence ID" value="ANE53482.1"/>
    <property type="molecule type" value="Genomic_DNA"/>
</dbReference>